<dbReference type="EMBL" id="KI913954">
    <property type="protein sequence ID" value="ETW07387.1"/>
    <property type="molecule type" value="Genomic_DNA"/>
</dbReference>
<dbReference type="eggNOG" id="KOG0027">
    <property type="taxonomic scope" value="Eukaryota"/>
</dbReference>
<reference evidence="3" key="1">
    <citation type="submission" date="2013-12" db="EMBL/GenBank/DDBJ databases">
        <title>The Genome Sequence of Aphanomyces invadans NJM9701.</title>
        <authorList>
            <consortium name="The Broad Institute Genomics Platform"/>
            <person name="Russ C."/>
            <person name="Tyler B."/>
            <person name="van West P."/>
            <person name="Dieguez-Uribeondo J."/>
            <person name="Young S.K."/>
            <person name="Zeng Q."/>
            <person name="Gargeya S."/>
            <person name="Fitzgerald M."/>
            <person name="Abouelleil A."/>
            <person name="Alvarado L."/>
            <person name="Chapman S.B."/>
            <person name="Gainer-Dewar J."/>
            <person name="Goldberg J."/>
            <person name="Griggs A."/>
            <person name="Gujja S."/>
            <person name="Hansen M."/>
            <person name="Howarth C."/>
            <person name="Imamovic A."/>
            <person name="Ireland A."/>
            <person name="Larimer J."/>
            <person name="McCowan C."/>
            <person name="Murphy C."/>
            <person name="Pearson M."/>
            <person name="Poon T.W."/>
            <person name="Priest M."/>
            <person name="Roberts A."/>
            <person name="Saif S."/>
            <person name="Shea T."/>
            <person name="Sykes S."/>
            <person name="Wortman J."/>
            <person name="Nusbaum C."/>
            <person name="Birren B."/>
        </authorList>
    </citation>
    <scope>NUCLEOTIDE SEQUENCE [LARGE SCALE GENOMIC DNA]</scope>
    <source>
        <strain evidence="3">NJM9701</strain>
    </source>
</reference>
<organism evidence="3">
    <name type="scientific">Aphanomyces invadans</name>
    <dbReference type="NCBI Taxonomy" id="157072"/>
    <lineage>
        <taxon>Eukaryota</taxon>
        <taxon>Sar</taxon>
        <taxon>Stramenopiles</taxon>
        <taxon>Oomycota</taxon>
        <taxon>Saprolegniomycetes</taxon>
        <taxon>Saprolegniales</taxon>
        <taxon>Verrucalvaceae</taxon>
        <taxon>Aphanomyces</taxon>
    </lineage>
</organism>
<dbReference type="VEuPathDB" id="FungiDB:H310_01913"/>
<evidence type="ECO:0000256" key="1">
    <source>
        <dbReference type="SAM" id="MobiDB-lite"/>
    </source>
</evidence>
<dbReference type="GeneID" id="20078963"/>
<sequence length="300" mass="33435">MLGTEPTAPITGCHRDVVLAAMGCLQSKVGSSQDPGTTPTRAESTNPGRGGTIKNVDSWITNDSDYVAKSSVDKKIINTLQARKKKMDDDGTFSKNTNFERVAMQFGNVEMAFMCIREIYSKHTDPVRKTMQMDNFCGALSAFGVTIDRPAIQDIFNESDLIRDNSLNFNEFAVSLAICYLLNVVPGLSACSTTQGDDHLDDANVELDASDAKRVAKAFDTVVNAYLMFDEDASGIIKWDEMKEILNKPENGKAKSTTHKTKFFNVERWKELDWNKDGSINFQEFFLAFQKWVGVDDDDQ</sequence>
<dbReference type="RefSeq" id="XP_008863480.1">
    <property type="nucleotide sequence ID" value="XM_008865258.1"/>
</dbReference>
<evidence type="ECO:0000259" key="2">
    <source>
        <dbReference type="PROSITE" id="PS50222"/>
    </source>
</evidence>
<dbReference type="OrthoDB" id="26525at2759"/>
<feature type="domain" description="EF-hand" evidence="2">
    <location>
        <begin position="267"/>
        <end position="295"/>
    </location>
</feature>
<proteinExistence type="predicted"/>
<feature type="compositionally biased region" description="Polar residues" evidence="1">
    <location>
        <begin position="28"/>
        <end position="47"/>
    </location>
</feature>
<accession>A0A024UNI9</accession>
<dbReference type="GO" id="GO:0005509">
    <property type="term" value="F:calcium ion binding"/>
    <property type="evidence" value="ECO:0007669"/>
    <property type="project" value="InterPro"/>
</dbReference>
<dbReference type="InterPro" id="IPR011992">
    <property type="entry name" value="EF-hand-dom_pair"/>
</dbReference>
<gene>
    <name evidence="3" type="ORF">H310_01913</name>
</gene>
<dbReference type="PROSITE" id="PS50222">
    <property type="entry name" value="EF_HAND_2"/>
    <property type="match status" value="1"/>
</dbReference>
<name>A0A024UNI9_9STRA</name>
<dbReference type="InterPro" id="IPR002048">
    <property type="entry name" value="EF_hand_dom"/>
</dbReference>
<dbReference type="STRING" id="157072.A0A024UNI9"/>
<dbReference type="Gene3D" id="1.10.238.10">
    <property type="entry name" value="EF-hand"/>
    <property type="match status" value="1"/>
</dbReference>
<dbReference type="AlphaFoldDB" id="A0A024UNI9"/>
<protein>
    <recommendedName>
        <fullName evidence="2">EF-hand domain-containing protein</fullName>
    </recommendedName>
</protein>
<evidence type="ECO:0000313" key="3">
    <source>
        <dbReference type="EMBL" id="ETW07387.1"/>
    </source>
</evidence>
<dbReference type="Pfam" id="PF13833">
    <property type="entry name" value="EF-hand_8"/>
    <property type="match status" value="1"/>
</dbReference>
<dbReference type="SUPFAM" id="SSF47473">
    <property type="entry name" value="EF-hand"/>
    <property type="match status" value="1"/>
</dbReference>
<feature type="region of interest" description="Disordered" evidence="1">
    <location>
        <begin position="28"/>
        <end position="55"/>
    </location>
</feature>